<dbReference type="EMBL" id="KT001914">
    <property type="protein sequence ID" value="AKU43609.1"/>
    <property type="molecule type" value="Genomic_DNA"/>
</dbReference>
<protein>
    <recommendedName>
        <fullName evidence="1">KTSC domain-containing protein</fullName>
    </recommendedName>
</protein>
<evidence type="ECO:0000313" key="3">
    <source>
        <dbReference type="Proteomes" id="UP000221339"/>
    </source>
</evidence>
<evidence type="ECO:0000259" key="1">
    <source>
        <dbReference type="Pfam" id="PF13619"/>
    </source>
</evidence>
<organism evidence="2 3">
    <name type="scientific">Caulobacter phage Seuss</name>
    <dbReference type="NCBI Taxonomy" id="1675601"/>
    <lineage>
        <taxon>Viruses</taxon>
        <taxon>Duplodnaviria</taxon>
        <taxon>Heunggongvirae</taxon>
        <taxon>Uroviricota</taxon>
        <taxon>Caudoviricetes</taxon>
        <taxon>Seussvirus</taxon>
        <taxon>Seussvirus seuss</taxon>
    </lineage>
</organism>
<evidence type="ECO:0000313" key="2">
    <source>
        <dbReference type="EMBL" id="AKU43609.1"/>
    </source>
</evidence>
<accession>A0A0K1LMB5</accession>
<reference evidence="2 3" key="1">
    <citation type="journal article" date="2015" name="Genome Announc.">
        <title>Complete Genome Sequence of Caulobacter crescentus Siphophage Seuss.</title>
        <authorList>
            <person name="Sloan J.M."/>
            <person name="Keene J.L."/>
            <person name="Cahill J.L."/>
            <person name="Rasche E.S."/>
            <person name="Kuty Everett G.F."/>
        </authorList>
    </citation>
    <scope>NUCLEOTIDE SEQUENCE [LARGE SCALE GENOMIC DNA]</scope>
</reference>
<name>A0A0K1LMB5_9CAUD</name>
<dbReference type="InterPro" id="IPR025309">
    <property type="entry name" value="KTSC_dom"/>
</dbReference>
<sequence>MNRVPVESSNIVSIGYTENNETLEVEFKNGGVYQYFEVPKSVYFELMEAESKGQYLNRSIKPAYRFEKVT</sequence>
<dbReference type="Pfam" id="PF13619">
    <property type="entry name" value="KTSC"/>
    <property type="match status" value="1"/>
</dbReference>
<gene>
    <name evidence="2" type="ORF">CPT_Seuss83</name>
</gene>
<proteinExistence type="predicted"/>
<feature type="domain" description="KTSC" evidence="1">
    <location>
        <begin position="7"/>
        <end position="64"/>
    </location>
</feature>
<keyword evidence="3" id="KW-1185">Reference proteome</keyword>
<dbReference type="Proteomes" id="UP000221339">
    <property type="component" value="Segment"/>
</dbReference>